<evidence type="ECO:0000313" key="1">
    <source>
        <dbReference type="EMBL" id="CAK7918515.1"/>
    </source>
</evidence>
<reference evidence="1" key="1">
    <citation type="submission" date="2024-01" db="EMBL/GenBank/DDBJ databases">
        <authorList>
            <person name="Webb A."/>
        </authorList>
    </citation>
    <scope>NUCLEOTIDE SEQUENCE</scope>
    <source>
        <strain evidence="1">Pm1</strain>
    </source>
</reference>
<accession>A0AAV1TDU4</accession>
<sequence>MKRNFGSLNLTALDMNRPSADCSLEDRFSALGSSVEDHSLDAGFEYGGDGNVGFPLEHFHGLVTDLSVQSLCCGSSQDVDTDMEETSFESIESAFQARSEDGSGRLRQVHCPTSPEMPHELQNVELNALRRLSLKVMLSTLSTSKNSSSTSGGHTNVASTTKPMCAYPGVNGRVKTALLPIRHPSLQSV</sequence>
<protein>
    <submittedName>
        <fullName evidence="1">Uncharacterized protein</fullName>
    </submittedName>
</protein>
<gene>
    <name evidence="1" type="ORF">PM001_LOCUS5809</name>
</gene>
<dbReference type="Proteomes" id="UP001162060">
    <property type="component" value="Unassembled WGS sequence"/>
</dbReference>
<name>A0AAV1TDU4_9STRA</name>
<comment type="caution">
    <text evidence="1">The sequence shown here is derived from an EMBL/GenBank/DDBJ whole genome shotgun (WGS) entry which is preliminary data.</text>
</comment>
<organism evidence="1 2">
    <name type="scientific">Peronospora matthiolae</name>
    <dbReference type="NCBI Taxonomy" id="2874970"/>
    <lineage>
        <taxon>Eukaryota</taxon>
        <taxon>Sar</taxon>
        <taxon>Stramenopiles</taxon>
        <taxon>Oomycota</taxon>
        <taxon>Peronosporomycetes</taxon>
        <taxon>Peronosporales</taxon>
        <taxon>Peronosporaceae</taxon>
        <taxon>Peronospora</taxon>
    </lineage>
</organism>
<dbReference type="EMBL" id="CAKLBY020000047">
    <property type="protein sequence ID" value="CAK7918515.1"/>
    <property type="molecule type" value="Genomic_DNA"/>
</dbReference>
<evidence type="ECO:0000313" key="2">
    <source>
        <dbReference type="Proteomes" id="UP001162060"/>
    </source>
</evidence>
<proteinExistence type="predicted"/>
<dbReference type="AlphaFoldDB" id="A0AAV1TDU4"/>